<dbReference type="Proteomes" id="UP001164539">
    <property type="component" value="Chromosome 2"/>
</dbReference>
<organism evidence="1 2">
    <name type="scientific">Melia azedarach</name>
    <name type="common">Chinaberry tree</name>
    <dbReference type="NCBI Taxonomy" id="155640"/>
    <lineage>
        <taxon>Eukaryota</taxon>
        <taxon>Viridiplantae</taxon>
        <taxon>Streptophyta</taxon>
        <taxon>Embryophyta</taxon>
        <taxon>Tracheophyta</taxon>
        <taxon>Spermatophyta</taxon>
        <taxon>Magnoliopsida</taxon>
        <taxon>eudicotyledons</taxon>
        <taxon>Gunneridae</taxon>
        <taxon>Pentapetalae</taxon>
        <taxon>rosids</taxon>
        <taxon>malvids</taxon>
        <taxon>Sapindales</taxon>
        <taxon>Meliaceae</taxon>
        <taxon>Melia</taxon>
    </lineage>
</organism>
<accession>A0ACC1YSE2</accession>
<proteinExistence type="predicted"/>
<evidence type="ECO:0000313" key="2">
    <source>
        <dbReference type="Proteomes" id="UP001164539"/>
    </source>
</evidence>
<keyword evidence="2" id="KW-1185">Reference proteome</keyword>
<sequence length="580" mass="63394">MAVDGESEHLARNNIDSASFSADREAQISDVVATAKRGGWITFPFIAGTIMGMQLSNNGWSANLIVYLIQEFNISSIKAADIANVVNGCTLLFPVVGGIIADSFSGSFTVVSTSTFASLLGIILLTLTASLDSLRPQRCEILGSSCDTPSTAQYTILYGGIALSCIGIGGARFTLSTMGANQFDKPEHQGIFFNWFFIVYYAASVISTTIFVYVEDNVSWTVGFGLCVAANFAAFVIFLLGKRFYRHDKPQGSPFLALARVIVATILKWKVVLSSRTEDYYQENNATINAVPTTLNKNFRFLNRAAFKIEGDIGEDGSIAKPWRLCSVQQVEDLKTLIKLFPLWSSSLMLSITIGVQSSMTVLQALTMDRHLGPHFKIPAGSILVIVFFASSVSLTLIDRLVCPLWQKLTRRTLTPLQKTGVGHIFTVASMIVAALIEKKRLKIAHNHQLQDQLGSIVPMLSVWLFPQLILAGIGEAFYLPGQISLYYEEFPVSLRSTATGMIALILGIGFYLSTALTDIVGDVTTWLPDNINSGKLDNFYWTLAALCAVNFGYYLVCSCLYKYRNVNKGLDGNSGSLGE</sequence>
<reference evidence="1 2" key="1">
    <citation type="journal article" date="2023" name="Science">
        <title>Complex scaffold remodeling in plant triterpene biosynthesis.</title>
        <authorList>
            <person name="De La Pena R."/>
            <person name="Hodgson H."/>
            <person name="Liu J.C."/>
            <person name="Stephenson M.J."/>
            <person name="Martin A.C."/>
            <person name="Owen C."/>
            <person name="Harkess A."/>
            <person name="Leebens-Mack J."/>
            <person name="Jimenez L.E."/>
            <person name="Osbourn A."/>
            <person name="Sattely E.S."/>
        </authorList>
    </citation>
    <scope>NUCLEOTIDE SEQUENCE [LARGE SCALE GENOMIC DNA]</scope>
    <source>
        <strain evidence="2">cv. JPN11</strain>
        <tissue evidence="1">Leaf</tissue>
    </source>
</reference>
<comment type="caution">
    <text evidence="1">The sequence shown here is derived from an EMBL/GenBank/DDBJ whole genome shotgun (WGS) entry which is preliminary data.</text>
</comment>
<dbReference type="EMBL" id="CM051395">
    <property type="protein sequence ID" value="KAJ4725954.1"/>
    <property type="molecule type" value="Genomic_DNA"/>
</dbReference>
<evidence type="ECO:0000313" key="1">
    <source>
        <dbReference type="EMBL" id="KAJ4725954.1"/>
    </source>
</evidence>
<name>A0ACC1YSE2_MELAZ</name>
<protein>
    <submittedName>
        <fullName evidence="1">Protein NRT1/ PTR FAMILY 2.7-like</fullName>
    </submittedName>
</protein>
<gene>
    <name evidence="1" type="ORF">OWV82_004744</name>
</gene>